<protein>
    <recommendedName>
        <fullName evidence="4">Transmembrane protein</fullName>
    </recommendedName>
</protein>
<keyword evidence="1" id="KW-0472">Membrane</keyword>
<feature type="transmembrane region" description="Helical" evidence="1">
    <location>
        <begin position="113"/>
        <end position="132"/>
    </location>
</feature>
<keyword evidence="1" id="KW-1133">Transmembrane helix</keyword>
<sequence length="160" mass="17325">MKRICRRYKVTTTAAIPKWQLYLHEAPLQMRPVEETYTLKSESSNDMGSICLRIMTASLCIISWPSLLHSSSSLSLASSSSSSSSSPSSPSSPSLSAVAAAITKTSSSTSFASTLWCYFAVVVAIVVVSVFVKTLNTFIRMCAEFVAVSIDCSKARDFNK</sequence>
<dbReference type="AlphaFoldDB" id="A0A1A9WXL0"/>
<accession>A0A1A9WXL0</accession>
<evidence type="ECO:0000313" key="2">
    <source>
        <dbReference type="EnsemblMetazoa" id="GBRI036172-PA"/>
    </source>
</evidence>
<feature type="transmembrane region" description="Helical" evidence="1">
    <location>
        <begin position="50"/>
        <end position="68"/>
    </location>
</feature>
<name>A0A1A9WXL0_9MUSC</name>
<keyword evidence="3" id="KW-1185">Reference proteome</keyword>
<proteinExistence type="predicted"/>
<dbReference type="Proteomes" id="UP000091820">
    <property type="component" value="Unassembled WGS sequence"/>
</dbReference>
<organism evidence="2 3">
    <name type="scientific">Glossina brevipalpis</name>
    <dbReference type="NCBI Taxonomy" id="37001"/>
    <lineage>
        <taxon>Eukaryota</taxon>
        <taxon>Metazoa</taxon>
        <taxon>Ecdysozoa</taxon>
        <taxon>Arthropoda</taxon>
        <taxon>Hexapoda</taxon>
        <taxon>Insecta</taxon>
        <taxon>Pterygota</taxon>
        <taxon>Neoptera</taxon>
        <taxon>Endopterygota</taxon>
        <taxon>Diptera</taxon>
        <taxon>Brachycera</taxon>
        <taxon>Muscomorpha</taxon>
        <taxon>Hippoboscoidea</taxon>
        <taxon>Glossinidae</taxon>
        <taxon>Glossina</taxon>
    </lineage>
</organism>
<dbReference type="VEuPathDB" id="VectorBase:GBRI036172"/>
<keyword evidence="1" id="KW-0812">Transmembrane</keyword>
<reference evidence="2" key="2">
    <citation type="submission" date="2020-05" db="UniProtKB">
        <authorList>
            <consortium name="EnsemblMetazoa"/>
        </authorList>
    </citation>
    <scope>IDENTIFICATION</scope>
    <source>
        <strain evidence="2">IAEA</strain>
    </source>
</reference>
<dbReference type="EnsemblMetazoa" id="GBRI036172-RA">
    <property type="protein sequence ID" value="GBRI036172-PA"/>
    <property type="gene ID" value="GBRI036172"/>
</dbReference>
<evidence type="ECO:0008006" key="4">
    <source>
        <dbReference type="Google" id="ProtNLM"/>
    </source>
</evidence>
<reference evidence="3" key="1">
    <citation type="submission" date="2014-03" db="EMBL/GenBank/DDBJ databases">
        <authorList>
            <person name="Aksoy S."/>
            <person name="Warren W."/>
            <person name="Wilson R.K."/>
        </authorList>
    </citation>
    <scope>NUCLEOTIDE SEQUENCE [LARGE SCALE GENOMIC DNA]</scope>
    <source>
        <strain evidence="3">IAEA</strain>
    </source>
</reference>
<evidence type="ECO:0000256" key="1">
    <source>
        <dbReference type="SAM" id="Phobius"/>
    </source>
</evidence>
<evidence type="ECO:0000313" key="3">
    <source>
        <dbReference type="Proteomes" id="UP000091820"/>
    </source>
</evidence>